<reference evidence="2" key="1">
    <citation type="journal article" date="2015" name="Nat. Genet.">
        <title>The genome and transcriptome of the zoonotic hookworm Ancylostoma ceylanicum identify infection-specific gene families.</title>
        <authorList>
            <person name="Schwarz E.M."/>
            <person name="Hu Y."/>
            <person name="Antoshechkin I."/>
            <person name="Miller M.M."/>
            <person name="Sternberg P.W."/>
            <person name="Aroian R.V."/>
        </authorList>
    </citation>
    <scope>NUCLEOTIDE SEQUENCE</scope>
    <source>
        <strain evidence="2">HY135</strain>
    </source>
</reference>
<name>A0A016TAS6_9BILA</name>
<protein>
    <submittedName>
        <fullName evidence="1">Uncharacterized protein</fullName>
    </submittedName>
</protein>
<evidence type="ECO:0000313" key="1">
    <source>
        <dbReference type="EMBL" id="EYB99734.1"/>
    </source>
</evidence>
<comment type="caution">
    <text evidence="1">The sequence shown here is derived from an EMBL/GenBank/DDBJ whole genome shotgun (WGS) entry which is preliminary data.</text>
</comment>
<dbReference type="AlphaFoldDB" id="A0A016TAS6"/>
<dbReference type="EMBL" id="JARK01001456">
    <property type="protein sequence ID" value="EYB99734.1"/>
    <property type="molecule type" value="Genomic_DNA"/>
</dbReference>
<sequence length="104" mass="11969">MLHNCQPSNTREVWSRIHCGDEGKWVHLILLLFSSANCISEARSRVFILFREAMASRVARLRHLRHQVTRAFGPRTPLSACDRRERCPIARLTFNARGSHAMSV</sequence>
<proteinExistence type="predicted"/>
<dbReference type="Proteomes" id="UP000024635">
    <property type="component" value="Unassembled WGS sequence"/>
</dbReference>
<accession>A0A016TAS6</accession>
<keyword evidence="2" id="KW-1185">Reference proteome</keyword>
<organism evidence="1 2">
    <name type="scientific">Ancylostoma ceylanicum</name>
    <dbReference type="NCBI Taxonomy" id="53326"/>
    <lineage>
        <taxon>Eukaryota</taxon>
        <taxon>Metazoa</taxon>
        <taxon>Ecdysozoa</taxon>
        <taxon>Nematoda</taxon>
        <taxon>Chromadorea</taxon>
        <taxon>Rhabditida</taxon>
        <taxon>Rhabditina</taxon>
        <taxon>Rhabditomorpha</taxon>
        <taxon>Strongyloidea</taxon>
        <taxon>Ancylostomatidae</taxon>
        <taxon>Ancylostomatinae</taxon>
        <taxon>Ancylostoma</taxon>
    </lineage>
</organism>
<evidence type="ECO:0000313" key="2">
    <source>
        <dbReference type="Proteomes" id="UP000024635"/>
    </source>
</evidence>
<gene>
    <name evidence="1" type="primary">Acey_s0120.g911</name>
    <name evidence="1" type="ORF">Y032_0120g911</name>
</gene>